<dbReference type="GO" id="GO:0016491">
    <property type="term" value="F:oxidoreductase activity"/>
    <property type="evidence" value="ECO:0007669"/>
    <property type="project" value="UniProtKB-KW"/>
</dbReference>
<dbReference type="InterPro" id="IPR036291">
    <property type="entry name" value="NAD(P)-bd_dom_sf"/>
</dbReference>
<dbReference type="InterPro" id="IPR002347">
    <property type="entry name" value="SDR_fam"/>
</dbReference>
<dbReference type="Gene3D" id="3.40.50.720">
    <property type="entry name" value="NAD(P)-binding Rossmann-like Domain"/>
    <property type="match status" value="1"/>
</dbReference>
<dbReference type="AlphaFoldDB" id="A0A9W4XEV5"/>
<evidence type="ECO:0000256" key="2">
    <source>
        <dbReference type="ARBA" id="ARBA00022857"/>
    </source>
</evidence>
<proteinExistence type="inferred from homology"/>
<keyword evidence="3" id="KW-0560">Oxidoreductase</keyword>
<dbReference type="OrthoDB" id="294295at2759"/>
<sequence>MAHVNRLHNARVLVFGGTSGIGFGVANLCISAGAHVIISGSKQPKVDAKVQELKSFYPSLPSEQEVQGFAADLGDTSNLEANIKSVFEKATQGGKKKLDHVVNSAGDVFKLPTLENVSAETALSGFNMRWLSGVFIGKLVAGGTYMHVSDSSSVTLTSGTNSDKPGVGFFVGASMGSAIESLGRSLAVELKPIRANVVSPGAVQTPLLDAVFSQAGDKMKEEYKTKGSLLGTFGTPYDTAEAYGWLMKDHFVTGIIAKTDGGRMLV</sequence>
<dbReference type="PANTHER" id="PTHR43477:SF1">
    <property type="entry name" value="DIHYDROANTICAPSIN 7-DEHYDROGENASE"/>
    <property type="match status" value="1"/>
</dbReference>
<keyword evidence="4" id="KW-0472">Membrane</keyword>
<keyword evidence="4" id="KW-0812">Transmembrane</keyword>
<dbReference type="PRINTS" id="PR00081">
    <property type="entry name" value="GDHRDH"/>
</dbReference>
<accession>A0A9W4XEV5</accession>
<dbReference type="EMBL" id="CAOQHR010000001">
    <property type="protein sequence ID" value="CAI6283191.1"/>
    <property type="molecule type" value="Genomic_DNA"/>
</dbReference>
<evidence type="ECO:0000256" key="3">
    <source>
        <dbReference type="ARBA" id="ARBA00023002"/>
    </source>
</evidence>
<organism evidence="5 6">
    <name type="scientific">Periconia digitata</name>
    <dbReference type="NCBI Taxonomy" id="1303443"/>
    <lineage>
        <taxon>Eukaryota</taxon>
        <taxon>Fungi</taxon>
        <taxon>Dikarya</taxon>
        <taxon>Ascomycota</taxon>
        <taxon>Pezizomycotina</taxon>
        <taxon>Dothideomycetes</taxon>
        <taxon>Pleosporomycetidae</taxon>
        <taxon>Pleosporales</taxon>
        <taxon>Massarineae</taxon>
        <taxon>Periconiaceae</taxon>
        <taxon>Periconia</taxon>
    </lineage>
</organism>
<dbReference type="Proteomes" id="UP001152607">
    <property type="component" value="Unassembled WGS sequence"/>
</dbReference>
<keyword evidence="6" id="KW-1185">Reference proteome</keyword>
<reference evidence="5" key="1">
    <citation type="submission" date="2023-01" db="EMBL/GenBank/DDBJ databases">
        <authorList>
            <person name="Van Ghelder C."/>
            <person name="Rancurel C."/>
        </authorList>
    </citation>
    <scope>NUCLEOTIDE SEQUENCE</scope>
    <source>
        <strain evidence="5">CNCM I-4278</strain>
    </source>
</reference>
<name>A0A9W4XEV5_9PLEO</name>
<evidence type="ECO:0000313" key="6">
    <source>
        <dbReference type="Proteomes" id="UP001152607"/>
    </source>
</evidence>
<evidence type="ECO:0000313" key="5">
    <source>
        <dbReference type="EMBL" id="CAI6283191.1"/>
    </source>
</evidence>
<dbReference type="InterPro" id="IPR057571">
    <property type="entry name" value="SDR_PhqE-like"/>
</dbReference>
<dbReference type="Pfam" id="PF23441">
    <property type="entry name" value="SDR"/>
    <property type="match status" value="1"/>
</dbReference>
<keyword evidence="4" id="KW-1133">Transmembrane helix</keyword>
<evidence type="ECO:0000256" key="1">
    <source>
        <dbReference type="ARBA" id="ARBA00006484"/>
    </source>
</evidence>
<comment type="similarity">
    <text evidence="1">Belongs to the short-chain dehydrogenases/reductases (SDR) family.</text>
</comment>
<feature type="transmembrane region" description="Helical" evidence="4">
    <location>
        <begin position="12"/>
        <end position="38"/>
    </location>
</feature>
<protein>
    <recommendedName>
        <fullName evidence="7">NAD(P)-binding protein</fullName>
    </recommendedName>
</protein>
<dbReference type="InterPro" id="IPR051122">
    <property type="entry name" value="SDR_DHRS6-like"/>
</dbReference>
<dbReference type="PANTHER" id="PTHR43477">
    <property type="entry name" value="DIHYDROANTICAPSIN 7-DEHYDROGENASE"/>
    <property type="match status" value="1"/>
</dbReference>
<gene>
    <name evidence="5" type="ORF">PDIGIT_LOCUS2194</name>
</gene>
<keyword evidence="2" id="KW-0521">NADP</keyword>
<dbReference type="SUPFAM" id="SSF51735">
    <property type="entry name" value="NAD(P)-binding Rossmann-fold domains"/>
    <property type="match status" value="1"/>
</dbReference>
<comment type="caution">
    <text evidence="5">The sequence shown here is derived from an EMBL/GenBank/DDBJ whole genome shotgun (WGS) entry which is preliminary data.</text>
</comment>
<evidence type="ECO:0008006" key="7">
    <source>
        <dbReference type="Google" id="ProtNLM"/>
    </source>
</evidence>
<evidence type="ECO:0000256" key="4">
    <source>
        <dbReference type="SAM" id="Phobius"/>
    </source>
</evidence>